<dbReference type="STRING" id="59843.A3958_06080"/>
<dbReference type="PROSITE" id="PS51257">
    <property type="entry name" value="PROKAR_LIPOPROTEIN"/>
    <property type="match status" value="1"/>
</dbReference>
<dbReference type="GeneID" id="97553195"/>
<dbReference type="Proteomes" id="UP000076796">
    <property type="component" value="Unassembled WGS sequence"/>
</dbReference>
<protein>
    <recommendedName>
        <fullName evidence="4">DUF5105 domain-containing protein</fullName>
    </recommendedName>
</protein>
<feature type="signal peptide" evidence="1">
    <location>
        <begin position="1"/>
        <end position="22"/>
    </location>
</feature>
<evidence type="ECO:0000256" key="1">
    <source>
        <dbReference type="SAM" id="SignalP"/>
    </source>
</evidence>
<evidence type="ECO:0000313" key="2">
    <source>
        <dbReference type="EMBL" id="KZS45520.1"/>
    </source>
</evidence>
<comment type="caution">
    <text evidence="2">The sequence shown here is derived from an EMBL/GenBank/DDBJ whole genome shotgun (WGS) entry which is preliminary data.</text>
</comment>
<organism evidence="2 3">
    <name type="scientific">Paenibacillus glucanolyticus</name>
    <dbReference type="NCBI Taxonomy" id="59843"/>
    <lineage>
        <taxon>Bacteria</taxon>
        <taxon>Bacillati</taxon>
        <taxon>Bacillota</taxon>
        <taxon>Bacilli</taxon>
        <taxon>Bacillales</taxon>
        <taxon>Paenibacillaceae</taxon>
        <taxon>Paenibacillus</taxon>
    </lineage>
</organism>
<keyword evidence="3" id="KW-1185">Reference proteome</keyword>
<dbReference type="RefSeq" id="WP_006212821.1">
    <property type="nucleotide sequence ID" value="NZ_CBCSBX010000011.1"/>
</dbReference>
<dbReference type="AlphaFoldDB" id="A0A163HJU3"/>
<evidence type="ECO:0000313" key="3">
    <source>
        <dbReference type="Proteomes" id="UP000076796"/>
    </source>
</evidence>
<feature type="chain" id="PRO_5039508980" description="DUF5105 domain-containing protein" evidence="1">
    <location>
        <begin position="23"/>
        <end position="222"/>
    </location>
</feature>
<dbReference type="EMBL" id="LWMH01000001">
    <property type="protein sequence ID" value="KZS45520.1"/>
    <property type="molecule type" value="Genomic_DNA"/>
</dbReference>
<proteinExistence type="predicted"/>
<accession>A0A163HJU3</accession>
<sequence length="222" mass="25306">MRQNMKSLLLSLLAALSVLALSACSESALSDPEKEQIVKQVEQLETAEYKLLHFQMDYPKYQAELDGIVSDSYRDVISDRIIFGYNEKEYRAADLMGMPKEEYEKHKEHMLGLIHSMGMDEEKAVLRVSEPYGSEGADGVYVYVSESRELKERLLSQTNRRYSLDNASGSWTITNVDQDKVTIGSDERDDEAEAKLNGLEYQTHDGVKIVYRDKALAFDGWK</sequence>
<evidence type="ECO:0008006" key="4">
    <source>
        <dbReference type="Google" id="ProtNLM"/>
    </source>
</evidence>
<reference evidence="2" key="1">
    <citation type="journal article" date="2016" name="Genome Announc.">
        <title>Draft genomes of two strains of Paenibacillus glucanolyticus with capability to degrade lignocellulose.</title>
        <authorList>
            <person name="Mathews S.L."/>
            <person name="Pawlak J."/>
            <person name="Grunden A.M."/>
        </authorList>
    </citation>
    <scope>NUCLEOTIDE SEQUENCE [LARGE SCALE GENOMIC DNA]</scope>
    <source>
        <strain evidence="2">SLM1</strain>
    </source>
</reference>
<gene>
    <name evidence="2" type="ORF">AWU65_06080</name>
</gene>
<dbReference type="KEGG" id="pglu:A3958_06080"/>
<keyword evidence="1" id="KW-0732">Signal</keyword>
<name>A0A163HJU3_9BACL</name>